<evidence type="ECO:0000256" key="1">
    <source>
        <dbReference type="SAM" id="MobiDB-lite"/>
    </source>
</evidence>
<dbReference type="Proteomes" id="UP000466831">
    <property type="component" value="Chromosome"/>
</dbReference>
<feature type="region of interest" description="Disordered" evidence="1">
    <location>
        <begin position="1"/>
        <end position="31"/>
    </location>
</feature>
<gene>
    <name evidence="2" type="ORF">MMARJ_50750</name>
</gene>
<proteinExistence type="predicted"/>
<dbReference type="RefSeq" id="WP_139799087.1">
    <property type="nucleotide sequence ID" value="NZ_AP022584.1"/>
</dbReference>
<sequence length="70" mass="7207">MTPAAEDGSFPPYCAGDQQPTGPPPAGQVGMSIGMQLTDVVETANASTSANTIFFPLVIAGERKPGRLFP</sequence>
<accession>A0ABM7JJZ8</accession>
<protein>
    <submittedName>
        <fullName evidence="2">Uncharacterized protein</fullName>
    </submittedName>
</protein>
<name>A0ABM7JJZ8_9MYCO</name>
<dbReference type="EMBL" id="AP022584">
    <property type="protein sequence ID" value="BBY14335.1"/>
    <property type="molecule type" value="Genomic_DNA"/>
</dbReference>
<evidence type="ECO:0000313" key="2">
    <source>
        <dbReference type="EMBL" id="BBY14335.1"/>
    </source>
</evidence>
<keyword evidence="3" id="KW-1185">Reference proteome</keyword>
<evidence type="ECO:0000313" key="3">
    <source>
        <dbReference type="Proteomes" id="UP000466831"/>
    </source>
</evidence>
<organism evidence="2 3">
    <name type="scientific">Mycobacterium marseillense</name>
    <dbReference type="NCBI Taxonomy" id="701042"/>
    <lineage>
        <taxon>Bacteria</taxon>
        <taxon>Bacillati</taxon>
        <taxon>Actinomycetota</taxon>
        <taxon>Actinomycetes</taxon>
        <taxon>Mycobacteriales</taxon>
        <taxon>Mycobacteriaceae</taxon>
        <taxon>Mycobacterium</taxon>
        <taxon>Mycobacterium avium complex (MAC)</taxon>
    </lineage>
</organism>
<reference evidence="2 3" key="1">
    <citation type="journal article" date="2019" name="Emerg. Microbes Infect.">
        <title>Comprehensive subspecies identification of 175 nontuberculous mycobacteria species based on 7547 genomic profiles.</title>
        <authorList>
            <person name="Matsumoto Y."/>
            <person name="Kinjo T."/>
            <person name="Motooka D."/>
            <person name="Nabeya D."/>
            <person name="Jung N."/>
            <person name="Uechi K."/>
            <person name="Horii T."/>
            <person name="Iida T."/>
            <person name="Fujita J."/>
            <person name="Nakamura S."/>
        </authorList>
    </citation>
    <scope>NUCLEOTIDE SEQUENCE [LARGE SCALE GENOMIC DNA]</scope>
    <source>
        <strain evidence="2 3">JCM 17324</strain>
    </source>
</reference>